<organism evidence="1 2">
    <name type="scientific">Lachancea quebecensis</name>
    <dbReference type="NCBI Taxonomy" id="1654605"/>
    <lineage>
        <taxon>Eukaryota</taxon>
        <taxon>Fungi</taxon>
        <taxon>Dikarya</taxon>
        <taxon>Ascomycota</taxon>
        <taxon>Saccharomycotina</taxon>
        <taxon>Saccharomycetes</taxon>
        <taxon>Saccharomycetales</taxon>
        <taxon>Saccharomycetaceae</taxon>
        <taxon>Lachancea</taxon>
    </lineage>
</organism>
<proteinExistence type="predicted"/>
<evidence type="ECO:0000313" key="1">
    <source>
        <dbReference type="EMBL" id="CUS22834.1"/>
    </source>
</evidence>
<dbReference type="OrthoDB" id="4065753at2759"/>
<accession>A0A0P1KSU6</accession>
<dbReference type="AlphaFoldDB" id="A0A0P1KSU6"/>
<keyword evidence="2" id="KW-1185">Reference proteome</keyword>
<dbReference type="EMBL" id="LN890573">
    <property type="protein sequence ID" value="CUS22834.1"/>
    <property type="molecule type" value="Genomic_DNA"/>
</dbReference>
<name>A0A0P1KSU6_9SACH</name>
<gene>
    <name evidence="1" type="ORF">LAQU0_S07e01178g</name>
</gene>
<reference evidence="2" key="1">
    <citation type="submission" date="2015-10" db="EMBL/GenBank/DDBJ databases">
        <authorList>
            <person name="Devillers H."/>
        </authorList>
    </citation>
    <scope>NUCLEOTIDE SEQUENCE [LARGE SCALE GENOMIC DNA]</scope>
</reference>
<protein>
    <submittedName>
        <fullName evidence="1">LAQU0S07e01178g1_1</fullName>
    </submittedName>
</protein>
<evidence type="ECO:0000313" key="2">
    <source>
        <dbReference type="Proteomes" id="UP000236544"/>
    </source>
</evidence>
<sequence length="451" mass="51511">MFKGTINSKCFADITQSFFKLVIFGCPLKCFQPLLDRRSVSRHALENQLELEIITHPELDLEVEPRFLVKSILGNKPHDREFLELKLKQVVWTKTMIAFFDFFDEEFGDSFFELRWILQFLHEVRKFPGAVSSNIMLSLDYERSLSLLCSRSLIRSLQPSNSVKARNGAQIKVNRLNIFEGLLTNILDCTEPSVMTCVDVVDYYMMDQLFTVLGEVERSIAFLKGGVCDAKEHSKYHGFVIRAQRSHIDSMIRKYILASTFKLPGDPSFIQCFDGILDGILLYGGVHICVVLFFYKVKEFFQAKHYALKQDKVPSNAPRPPCVAIIDAIISSLGREIESKITGEIQCPQVLVRADNHEILMADTVFDESENDHNHDITILLSAAKMKAKKRFRGGPQVHQKYVISQWQIGLSWVSFWEVCYADNKGIVPDDLQVRIKGVRELASSSMNESC</sequence>
<dbReference type="Proteomes" id="UP000236544">
    <property type="component" value="Unassembled WGS sequence"/>
</dbReference>